<dbReference type="InterPro" id="IPR029033">
    <property type="entry name" value="His_PPase_superfam"/>
</dbReference>
<dbReference type="PANTHER" id="PTHR48100">
    <property type="entry name" value="BROAD-SPECIFICITY PHOSPHATASE YOR283W-RELATED"/>
    <property type="match status" value="1"/>
</dbReference>
<sequence>MPTTRLLVMRHGESEGNVARIWTSARVGYPLTERGRAQARAAGGRVADRSISAVYGSPLVRAHETAAEVAEVLGLEVRVLEGVEELHVGVHEGSHDDDVAPIAMEVFGRWMREGDLEHGFQGGETGHQIAARMSEALNRVADAHPDEAIVVVSHGGSMAVGVAALCDNIGVEFVGEHMLRNTDVVEIVRSDAGWQCVAWAGRVPEI</sequence>
<dbReference type="SUPFAM" id="SSF53254">
    <property type="entry name" value="Phosphoglycerate mutase-like"/>
    <property type="match status" value="1"/>
</dbReference>
<organism evidence="1">
    <name type="scientific">freshwater metagenome</name>
    <dbReference type="NCBI Taxonomy" id="449393"/>
    <lineage>
        <taxon>unclassified sequences</taxon>
        <taxon>metagenomes</taxon>
        <taxon>ecological metagenomes</taxon>
    </lineage>
</organism>
<dbReference type="InterPro" id="IPR013078">
    <property type="entry name" value="His_Pase_superF_clade-1"/>
</dbReference>
<evidence type="ECO:0000313" key="1">
    <source>
        <dbReference type="EMBL" id="CAB5002741.1"/>
    </source>
</evidence>
<dbReference type="EMBL" id="CAFBOZ010000090">
    <property type="protein sequence ID" value="CAB5002741.1"/>
    <property type="molecule type" value="Genomic_DNA"/>
</dbReference>
<dbReference type="GO" id="GO:0016791">
    <property type="term" value="F:phosphatase activity"/>
    <property type="evidence" value="ECO:0007669"/>
    <property type="project" value="TreeGrafter"/>
</dbReference>
<dbReference type="PROSITE" id="PS00175">
    <property type="entry name" value="PG_MUTASE"/>
    <property type="match status" value="1"/>
</dbReference>
<name>A0A6J7PCE3_9ZZZZ</name>
<dbReference type="InterPro" id="IPR050275">
    <property type="entry name" value="PGM_Phosphatase"/>
</dbReference>
<proteinExistence type="predicted"/>
<dbReference type="AlphaFoldDB" id="A0A6J7PCE3"/>
<gene>
    <name evidence="1" type="ORF">UFOPK3992_00749</name>
</gene>
<dbReference type="InterPro" id="IPR001345">
    <property type="entry name" value="PG/BPGM_mutase_AS"/>
</dbReference>
<dbReference type="Gene3D" id="3.40.50.1240">
    <property type="entry name" value="Phosphoglycerate mutase-like"/>
    <property type="match status" value="1"/>
</dbReference>
<dbReference type="GO" id="GO:0005737">
    <property type="term" value="C:cytoplasm"/>
    <property type="evidence" value="ECO:0007669"/>
    <property type="project" value="TreeGrafter"/>
</dbReference>
<dbReference type="Pfam" id="PF00300">
    <property type="entry name" value="His_Phos_1"/>
    <property type="match status" value="1"/>
</dbReference>
<accession>A0A6J7PCE3</accession>
<reference evidence="1" key="1">
    <citation type="submission" date="2020-05" db="EMBL/GenBank/DDBJ databases">
        <authorList>
            <person name="Chiriac C."/>
            <person name="Salcher M."/>
            <person name="Ghai R."/>
            <person name="Kavagutti S V."/>
        </authorList>
    </citation>
    <scope>NUCLEOTIDE SEQUENCE</scope>
</reference>
<dbReference type="CDD" id="cd07067">
    <property type="entry name" value="HP_PGM_like"/>
    <property type="match status" value="1"/>
</dbReference>
<protein>
    <submittedName>
        <fullName evidence="1">Unannotated protein</fullName>
    </submittedName>
</protein>
<dbReference type="PANTHER" id="PTHR48100:SF58">
    <property type="entry name" value="PE-PGRS FAMILY PROTEIN PE_PGRS11"/>
    <property type="match status" value="1"/>
</dbReference>
<dbReference type="SMART" id="SM00855">
    <property type="entry name" value="PGAM"/>
    <property type="match status" value="1"/>
</dbReference>